<dbReference type="InterPro" id="IPR015943">
    <property type="entry name" value="WD40/YVTN_repeat-like_dom_sf"/>
</dbReference>
<dbReference type="AlphaFoldDB" id="A0A5C0ARE6"/>
<dbReference type="SUPFAM" id="SSF51004">
    <property type="entry name" value="C-terminal (heme d1) domain of cytochrome cd1-nitrite reductase"/>
    <property type="match status" value="1"/>
</dbReference>
<dbReference type="KEGG" id="pacr:FXN63_01445"/>
<dbReference type="InterPro" id="IPR011048">
    <property type="entry name" value="Haem_d1_sf"/>
</dbReference>
<evidence type="ECO:0000256" key="1">
    <source>
        <dbReference type="SAM" id="SignalP"/>
    </source>
</evidence>
<feature type="signal peptide" evidence="1">
    <location>
        <begin position="1"/>
        <end position="22"/>
    </location>
</feature>
<dbReference type="PANTHER" id="PTHR47197:SF3">
    <property type="entry name" value="DIHYDRO-HEME D1 DEHYDROGENASE"/>
    <property type="match status" value="1"/>
</dbReference>
<dbReference type="Gene3D" id="2.130.10.10">
    <property type="entry name" value="YVTN repeat-like/Quinoprotein amine dehydrogenase"/>
    <property type="match status" value="1"/>
</dbReference>
<accession>A0A5C0ARE6</accession>
<reference evidence="2 3" key="1">
    <citation type="submission" date="2019-08" db="EMBL/GenBank/DDBJ databases">
        <title>Amphibian skin-associated Pigmentiphaga: genome sequence and occurrence across geography and hosts.</title>
        <authorList>
            <person name="Bletz M.C."/>
            <person name="Bunk B."/>
            <person name="Sproeer C."/>
            <person name="Biwer P."/>
            <person name="Reiter S."/>
            <person name="Rabemananjara F.C.E."/>
            <person name="Schulz S."/>
            <person name="Overmann J."/>
            <person name="Vences M."/>
        </authorList>
    </citation>
    <scope>NUCLEOTIDE SEQUENCE [LARGE SCALE GENOMIC DNA]</scope>
    <source>
        <strain evidence="2 3">Mada1488</strain>
    </source>
</reference>
<dbReference type="RefSeq" id="WP_148812155.1">
    <property type="nucleotide sequence ID" value="NZ_CP043046.1"/>
</dbReference>
<feature type="chain" id="PRO_5022920438" evidence="1">
    <location>
        <begin position="23"/>
        <end position="384"/>
    </location>
</feature>
<dbReference type="PANTHER" id="PTHR47197">
    <property type="entry name" value="PROTEIN NIRF"/>
    <property type="match status" value="1"/>
</dbReference>
<dbReference type="Proteomes" id="UP000325161">
    <property type="component" value="Chromosome"/>
</dbReference>
<dbReference type="EMBL" id="CP043046">
    <property type="protein sequence ID" value="QEI04648.1"/>
    <property type="molecule type" value="Genomic_DNA"/>
</dbReference>
<gene>
    <name evidence="2" type="ORF">FXN63_01445</name>
</gene>
<protein>
    <submittedName>
        <fullName evidence="2">YncE family protein</fullName>
    </submittedName>
</protein>
<organism evidence="2 3">
    <name type="scientific">Pigmentiphaga aceris</name>
    <dbReference type="NCBI Taxonomy" id="1940612"/>
    <lineage>
        <taxon>Bacteria</taxon>
        <taxon>Pseudomonadati</taxon>
        <taxon>Pseudomonadota</taxon>
        <taxon>Betaproteobacteria</taxon>
        <taxon>Burkholderiales</taxon>
        <taxon>Alcaligenaceae</taxon>
        <taxon>Pigmentiphaga</taxon>
    </lineage>
</organism>
<dbReference type="OrthoDB" id="7767057at2"/>
<dbReference type="InterPro" id="IPR051200">
    <property type="entry name" value="Host-pathogen_enzymatic-act"/>
</dbReference>
<proteinExistence type="predicted"/>
<name>A0A5C0ARE6_9BURK</name>
<sequence>MTVQLPKTILAISVSLALWGCAAPQANMPRVTRDTTPAPAPAVVAPAPAVFAPQRQDIGPGLYEVAYDAASASLFVASTPVMGKDSNQGGILYRLDPTSLAVKQEIPLGRRAFALGINSKTNMVFVGNTLDGSLTAVDAGSGKVLGVSQLAAKNEKGETPHTRKVIVDQVDNRIFVTSPEREGKVWIVDALSGQIRHTLENVGMWSTGAAYDTRYKRLYVGHGGTNQIVVIDPEFGQVMDRIDAGDGAKHYFINLAIDSQGQRLFASDAEAGEVAVFDLVTRKLVKRVPIGLGALDIVYNPVRDEVYATSRGVTREQPQGTGKLTVIDAKSYAVKRSLDLPVHPNSLALSPDGQVLYATVKAAGSKHPAFKQGALDSVVRIELK</sequence>
<evidence type="ECO:0000313" key="2">
    <source>
        <dbReference type="EMBL" id="QEI04648.1"/>
    </source>
</evidence>
<keyword evidence="3" id="KW-1185">Reference proteome</keyword>
<keyword evidence="1" id="KW-0732">Signal</keyword>
<evidence type="ECO:0000313" key="3">
    <source>
        <dbReference type="Proteomes" id="UP000325161"/>
    </source>
</evidence>